<dbReference type="Gene3D" id="2.30.130.40">
    <property type="entry name" value="LON domain-like"/>
    <property type="match status" value="1"/>
</dbReference>
<dbReference type="EMBL" id="ASHL01000005">
    <property type="protein sequence ID" value="EPD13019.1"/>
    <property type="molecule type" value="Genomic_DNA"/>
</dbReference>
<dbReference type="SUPFAM" id="SSF88697">
    <property type="entry name" value="PUA domain-like"/>
    <property type="match status" value="1"/>
</dbReference>
<dbReference type="Proteomes" id="UP000015462">
    <property type="component" value="Unassembled WGS sequence"/>
</dbReference>
<protein>
    <submittedName>
        <fullName evidence="2">Peptidase S16, lon-like protein</fullName>
    </submittedName>
</protein>
<evidence type="ECO:0000259" key="1">
    <source>
        <dbReference type="PROSITE" id="PS51787"/>
    </source>
</evidence>
<dbReference type="PANTHER" id="PTHR46732:SF8">
    <property type="entry name" value="ATP-DEPENDENT PROTEASE LA (LON) DOMAIN PROTEIN"/>
    <property type="match status" value="1"/>
</dbReference>
<evidence type="ECO:0000313" key="2">
    <source>
        <dbReference type="EMBL" id="EPD13019.1"/>
    </source>
</evidence>
<dbReference type="AlphaFoldDB" id="A0AB33Z0X5"/>
<dbReference type="SMART" id="SM00464">
    <property type="entry name" value="LON"/>
    <property type="match status" value="1"/>
</dbReference>
<dbReference type="RefSeq" id="WP_015006677.1">
    <property type="nucleotide sequence ID" value="NZ_JBLWZB010000001.1"/>
</dbReference>
<dbReference type="InterPro" id="IPR015947">
    <property type="entry name" value="PUA-like_sf"/>
</dbReference>
<accession>A0AB33Z0X5</accession>
<keyword evidence="3" id="KW-1185">Reference proteome</keyword>
<name>A0AB33Z0X5_9GAMM</name>
<dbReference type="PANTHER" id="PTHR46732">
    <property type="entry name" value="ATP-DEPENDENT PROTEASE LA (LON) DOMAIN PROTEIN"/>
    <property type="match status" value="1"/>
</dbReference>
<proteinExistence type="predicted"/>
<dbReference type="InterPro" id="IPR046336">
    <property type="entry name" value="Lon_prtase_N_sf"/>
</dbReference>
<dbReference type="Gene3D" id="1.10.4060.10">
    <property type="entry name" value="BPP1347 like domain"/>
    <property type="match status" value="1"/>
</dbReference>
<dbReference type="InterPro" id="IPR003111">
    <property type="entry name" value="Lon_prtase_N"/>
</dbReference>
<dbReference type="Pfam" id="PF02190">
    <property type="entry name" value="LON_substr_bdg"/>
    <property type="match status" value="1"/>
</dbReference>
<sequence>MQISTNNVPIFPLSVALFPEGVLSLRIFETRYLDMVSRCLKQNMPFGVNMIEDGHEVGDAAKCYAIGTLAKIINWDQSADGVLQIEALGCQRFSIVDSQVSDQQLRTASIKILEEPVGATIPAECSELITMLKRILKKHQPNNSLDETRFKDANWVSCRLTEVFPMENIMRQRLLEIDNPTERLEVILGLLSAH</sequence>
<organism evidence="2 3">
    <name type="scientific">Cycloclasticus pugetii</name>
    <dbReference type="NCBI Taxonomy" id="34068"/>
    <lineage>
        <taxon>Bacteria</taxon>
        <taxon>Pseudomonadati</taxon>
        <taxon>Pseudomonadota</taxon>
        <taxon>Gammaproteobacteria</taxon>
        <taxon>Thiotrichales</taxon>
        <taxon>Piscirickettsiaceae</taxon>
        <taxon>Cycloclasticus</taxon>
    </lineage>
</organism>
<reference evidence="2 3" key="1">
    <citation type="journal article" date="2013" name="Genome Announc.">
        <title>Genome Sequence of the Pyrene- and Fluoranthene-Degrading Bacterium Cycloclasticus sp. Strain PY97M.</title>
        <authorList>
            <person name="Cui Z."/>
            <person name="Xu G."/>
            <person name="Li Q."/>
            <person name="Gao W."/>
            <person name="Zheng L."/>
        </authorList>
    </citation>
    <scope>NUCLEOTIDE SEQUENCE [LARGE SCALE GENOMIC DNA]</scope>
    <source>
        <strain evidence="2 3">PY97M</strain>
    </source>
</reference>
<comment type="caution">
    <text evidence="2">The sequence shown here is derived from an EMBL/GenBank/DDBJ whole genome shotgun (WGS) entry which is preliminary data.</text>
</comment>
<dbReference type="PROSITE" id="PS51787">
    <property type="entry name" value="LON_N"/>
    <property type="match status" value="1"/>
</dbReference>
<gene>
    <name evidence="2" type="ORF">L196_07644</name>
</gene>
<evidence type="ECO:0000313" key="3">
    <source>
        <dbReference type="Proteomes" id="UP000015462"/>
    </source>
</evidence>
<feature type="domain" description="Lon N-terminal" evidence="1">
    <location>
        <begin position="8"/>
        <end position="194"/>
    </location>
</feature>